<protein>
    <recommendedName>
        <fullName evidence="3">BON domain-containing protein</fullName>
    </recommendedName>
</protein>
<evidence type="ECO:0000313" key="4">
    <source>
        <dbReference type="EMBL" id="PIE83688.1"/>
    </source>
</evidence>
<feature type="signal peptide" evidence="2">
    <location>
        <begin position="1"/>
        <end position="26"/>
    </location>
</feature>
<evidence type="ECO:0000256" key="2">
    <source>
        <dbReference type="SAM" id="SignalP"/>
    </source>
</evidence>
<evidence type="ECO:0000259" key="3">
    <source>
        <dbReference type="PROSITE" id="PS50914"/>
    </source>
</evidence>
<dbReference type="PANTHER" id="PTHR34606:SF15">
    <property type="entry name" value="BON DOMAIN-CONTAINING PROTEIN"/>
    <property type="match status" value="1"/>
</dbReference>
<feature type="chain" id="PRO_5013653992" description="BON domain-containing protein" evidence="2">
    <location>
        <begin position="27"/>
        <end position="117"/>
    </location>
</feature>
<keyword evidence="2" id="KW-0732">Signal</keyword>
<sequence>MHRFKLTLTLLAALTVTACVSTGSHSTDSDGSTTASLSDNSRNTSKFSDSEITANVKRVFSQDDLLAKSNISVSTQAGIVSLSARLSAYAANRAISRARAVPGVRRVMWASIEYMSE</sequence>
<feature type="compositionally biased region" description="Low complexity" evidence="1">
    <location>
        <begin position="22"/>
        <end position="39"/>
    </location>
</feature>
<evidence type="ECO:0000256" key="1">
    <source>
        <dbReference type="SAM" id="MobiDB-lite"/>
    </source>
</evidence>
<dbReference type="InterPro" id="IPR007055">
    <property type="entry name" value="BON_dom"/>
</dbReference>
<dbReference type="EMBL" id="PDTV01000003">
    <property type="protein sequence ID" value="PIE83688.1"/>
    <property type="molecule type" value="Genomic_DNA"/>
</dbReference>
<feature type="domain" description="BON" evidence="3">
    <location>
        <begin position="48"/>
        <end position="116"/>
    </location>
</feature>
<dbReference type="InterPro" id="IPR051686">
    <property type="entry name" value="Lipoprotein_DolP"/>
</dbReference>
<comment type="caution">
    <text evidence="4">The sequence shown here is derived from an EMBL/GenBank/DDBJ whole genome shotgun (WGS) entry which is preliminary data.</text>
</comment>
<dbReference type="AlphaFoldDB" id="A0A2G6PGL6"/>
<gene>
    <name evidence="4" type="ORF">CSA09_00360</name>
</gene>
<organism evidence="4 5">
    <name type="scientific">Candidatus Contendibacter odensensis</name>
    <dbReference type="NCBI Taxonomy" id="1400860"/>
    <lineage>
        <taxon>Bacteria</taxon>
        <taxon>Pseudomonadati</taxon>
        <taxon>Pseudomonadota</taxon>
        <taxon>Gammaproteobacteria</taxon>
        <taxon>Candidatus Competibacteraceae</taxon>
        <taxon>Candidatus Contendibacter</taxon>
    </lineage>
</organism>
<feature type="region of interest" description="Disordered" evidence="1">
    <location>
        <begin position="22"/>
        <end position="47"/>
    </location>
</feature>
<proteinExistence type="predicted"/>
<evidence type="ECO:0000313" key="5">
    <source>
        <dbReference type="Proteomes" id="UP000229278"/>
    </source>
</evidence>
<name>A0A2G6PGL6_9GAMM</name>
<dbReference type="Pfam" id="PF04972">
    <property type="entry name" value="BON"/>
    <property type="match status" value="1"/>
</dbReference>
<dbReference type="PROSITE" id="PS51257">
    <property type="entry name" value="PROKAR_LIPOPROTEIN"/>
    <property type="match status" value="1"/>
</dbReference>
<reference evidence="4 5" key="1">
    <citation type="submission" date="2017-10" db="EMBL/GenBank/DDBJ databases">
        <title>Novel microbial diversity and functional potential in the marine mammal oral microbiome.</title>
        <authorList>
            <person name="Dudek N.K."/>
            <person name="Sun C.L."/>
            <person name="Burstein D."/>
            <person name="Kantor R.S."/>
            <person name="Aliaga Goltsman D.S."/>
            <person name="Bik E.M."/>
            <person name="Thomas B.C."/>
            <person name="Banfield J.F."/>
            <person name="Relman D.A."/>
        </authorList>
    </citation>
    <scope>NUCLEOTIDE SEQUENCE [LARGE SCALE GENOMIC DNA]</scope>
    <source>
        <strain evidence="4">DOLJORAL78_50_517</strain>
    </source>
</reference>
<dbReference type="PROSITE" id="PS50914">
    <property type="entry name" value="BON"/>
    <property type="match status" value="1"/>
</dbReference>
<dbReference type="Proteomes" id="UP000229278">
    <property type="component" value="Unassembled WGS sequence"/>
</dbReference>
<dbReference type="PANTHER" id="PTHR34606">
    <property type="entry name" value="BON DOMAIN-CONTAINING PROTEIN"/>
    <property type="match status" value="1"/>
</dbReference>
<accession>A0A2G6PGL6</accession>